<dbReference type="Proteomes" id="UP000182737">
    <property type="component" value="Unassembled WGS sequence"/>
</dbReference>
<dbReference type="AlphaFoldDB" id="A0A1I3LTE1"/>
<dbReference type="EMBL" id="FORI01000007">
    <property type="protein sequence ID" value="SFI87953.1"/>
    <property type="molecule type" value="Genomic_DNA"/>
</dbReference>
<reference evidence="2" key="1">
    <citation type="submission" date="2016-10" db="EMBL/GenBank/DDBJ databases">
        <authorList>
            <person name="Varghese N."/>
            <person name="Submissions S."/>
        </authorList>
    </citation>
    <scope>NUCLEOTIDE SEQUENCE [LARGE SCALE GENOMIC DNA]</scope>
    <source>
        <strain evidence="2">XBD1002</strain>
    </source>
</reference>
<proteinExistence type="predicted"/>
<organism evidence="1 2">
    <name type="scientific">Treponema bryantii</name>
    <dbReference type="NCBI Taxonomy" id="163"/>
    <lineage>
        <taxon>Bacteria</taxon>
        <taxon>Pseudomonadati</taxon>
        <taxon>Spirochaetota</taxon>
        <taxon>Spirochaetia</taxon>
        <taxon>Spirochaetales</taxon>
        <taxon>Treponemataceae</taxon>
        <taxon>Treponema</taxon>
    </lineage>
</organism>
<sequence>MGGHFGTTGMWYKDGVFYELEDTHVNFFLNHYEILGFNIEEKEQLCRENGLAPDARQCAEDNPARAVLVTEALKRGAIRIRFYRGSTTVQCYDKNDAHCYEQLQNCIIDGSNKCFGPSLTVKDVNGWGENLNSMGWDKQISEFTAGSKHQQNYQYKNIVV</sequence>
<keyword evidence="2" id="KW-1185">Reference proteome</keyword>
<evidence type="ECO:0000313" key="1">
    <source>
        <dbReference type="EMBL" id="SFI87953.1"/>
    </source>
</evidence>
<name>A0A1I3LTE1_9SPIR</name>
<evidence type="ECO:0000313" key="2">
    <source>
        <dbReference type="Proteomes" id="UP000182737"/>
    </source>
</evidence>
<accession>A0A1I3LTE1</accession>
<protein>
    <submittedName>
        <fullName evidence="1">Uncharacterized protein</fullName>
    </submittedName>
</protein>
<gene>
    <name evidence="1" type="ORF">SAMN04487775_107181</name>
</gene>